<proteinExistence type="predicted"/>
<dbReference type="AlphaFoldDB" id="A0A0Q9WSQ7"/>
<dbReference type="EMBL" id="CH964154">
    <property type="protein sequence ID" value="KRF99163.1"/>
    <property type="molecule type" value="Genomic_DNA"/>
</dbReference>
<sequence>MSNRIKKVQFGASCLMNKTAKKSWLNVEKCVLKTERD</sequence>
<reference evidence="1 2" key="1">
    <citation type="journal article" date="2007" name="Nature">
        <title>Evolution of genes and genomes on the Drosophila phylogeny.</title>
        <authorList>
            <consortium name="Drosophila 12 Genomes Consortium"/>
            <person name="Clark A.G."/>
            <person name="Eisen M.B."/>
            <person name="Smith D.R."/>
            <person name="Bergman C.M."/>
            <person name="Oliver B."/>
            <person name="Markow T.A."/>
            <person name="Kaufman T.C."/>
            <person name="Kellis M."/>
            <person name="Gelbart W."/>
            <person name="Iyer V.N."/>
            <person name="Pollard D.A."/>
            <person name="Sackton T.B."/>
            <person name="Larracuente A.M."/>
            <person name="Singh N.D."/>
            <person name="Abad J.P."/>
            <person name="Abt D.N."/>
            <person name="Adryan B."/>
            <person name="Aguade M."/>
            <person name="Akashi H."/>
            <person name="Anderson W.W."/>
            <person name="Aquadro C.F."/>
            <person name="Ardell D.H."/>
            <person name="Arguello R."/>
            <person name="Artieri C.G."/>
            <person name="Barbash D.A."/>
            <person name="Barker D."/>
            <person name="Barsanti P."/>
            <person name="Batterham P."/>
            <person name="Batzoglou S."/>
            <person name="Begun D."/>
            <person name="Bhutkar A."/>
            <person name="Blanco E."/>
            <person name="Bosak S.A."/>
            <person name="Bradley R.K."/>
            <person name="Brand A.D."/>
            <person name="Brent M.R."/>
            <person name="Brooks A.N."/>
            <person name="Brown R.H."/>
            <person name="Butlin R.K."/>
            <person name="Caggese C."/>
            <person name="Calvi B.R."/>
            <person name="Bernardo de Carvalho A."/>
            <person name="Caspi A."/>
            <person name="Castrezana S."/>
            <person name="Celniker S.E."/>
            <person name="Chang J.L."/>
            <person name="Chapple C."/>
            <person name="Chatterji S."/>
            <person name="Chinwalla A."/>
            <person name="Civetta A."/>
            <person name="Clifton S.W."/>
            <person name="Comeron J.M."/>
            <person name="Costello J.C."/>
            <person name="Coyne J.A."/>
            <person name="Daub J."/>
            <person name="David R.G."/>
            <person name="Delcher A.L."/>
            <person name="Delehaunty K."/>
            <person name="Do C.B."/>
            <person name="Ebling H."/>
            <person name="Edwards K."/>
            <person name="Eickbush T."/>
            <person name="Evans J.D."/>
            <person name="Filipski A."/>
            <person name="Findeiss S."/>
            <person name="Freyhult E."/>
            <person name="Fulton L."/>
            <person name="Fulton R."/>
            <person name="Garcia A.C."/>
            <person name="Gardiner A."/>
            <person name="Garfield D.A."/>
            <person name="Garvin B.E."/>
            <person name="Gibson G."/>
            <person name="Gilbert D."/>
            <person name="Gnerre S."/>
            <person name="Godfrey J."/>
            <person name="Good R."/>
            <person name="Gotea V."/>
            <person name="Gravely B."/>
            <person name="Greenberg A.J."/>
            <person name="Griffiths-Jones S."/>
            <person name="Gross S."/>
            <person name="Guigo R."/>
            <person name="Gustafson E.A."/>
            <person name="Haerty W."/>
            <person name="Hahn M.W."/>
            <person name="Halligan D.L."/>
            <person name="Halpern A.L."/>
            <person name="Halter G.M."/>
            <person name="Han M.V."/>
            <person name="Heger A."/>
            <person name="Hillier L."/>
            <person name="Hinrichs A.S."/>
            <person name="Holmes I."/>
            <person name="Hoskins R.A."/>
            <person name="Hubisz M.J."/>
            <person name="Hultmark D."/>
            <person name="Huntley M.A."/>
            <person name="Jaffe D.B."/>
            <person name="Jagadeeshan S."/>
            <person name="Jeck W.R."/>
            <person name="Johnson J."/>
            <person name="Jones C.D."/>
            <person name="Jordan W.C."/>
            <person name="Karpen G.H."/>
            <person name="Kataoka E."/>
            <person name="Keightley P.D."/>
            <person name="Kheradpour P."/>
            <person name="Kirkness E.F."/>
            <person name="Koerich L.B."/>
            <person name="Kristiansen K."/>
            <person name="Kudrna D."/>
            <person name="Kulathinal R.J."/>
            <person name="Kumar S."/>
            <person name="Kwok R."/>
            <person name="Lander E."/>
            <person name="Langley C.H."/>
            <person name="Lapoint R."/>
            <person name="Lazzaro B.P."/>
            <person name="Lee S.J."/>
            <person name="Levesque L."/>
            <person name="Li R."/>
            <person name="Lin C.F."/>
            <person name="Lin M.F."/>
            <person name="Lindblad-Toh K."/>
            <person name="Llopart A."/>
            <person name="Long M."/>
            <person name="Low L."/>
            <person name="Lozovsky E."/>
            <person name="Lu J."/>
            <person name="Luo M."/>
            <person name="Machado C.A."/>
            <person name="Makalowski W."/>
            <person name="Marzo M."/>
            <person name="Matsuda M."/>
            <person name="Matzkin L."/>
            <person name="McAllister B."/>
            <person name="McBride C.S."/>
            <person name="McKernan B."/>
            <person name="McKernan K."/>
            <person name="Mendez-Lago M."/>
            <person name="Minx P."/>
            <person name="Mollenhauer M.U."/>
            <person name="Montooth K."/>
            <person name="Mount S.M."/>
            <person name="Mu X."/>
            <person name="Myers E."/>
            <person name="Negre B."/>
            <person name="Newfeld S."/>
            <person name="Nielsen R."/>
            <person name="Noor M.A."/>
            <person name="O'Grady P."/>
            <person name="Pachter L."/>
            <person name="Papaceit M."/>
            <person name="Parisi M.J."/>
            <person name="Parisi M."/>
            <person name="Parts L."/>
            <person name="Pedersen J.S."/>
            <person name="Pesole G."/>
            <person name="Phillippy A.M."/>
            <person name="Ponting C.P."/>
            <person name="Pop M."/>
            <person name="Porcelli D."/>
            <person name="Powell J.R."/>
            <person name="Prohaska S."/>
            <person name="Pruitt K."/>
            <person name="Puig M."/>
            <person name="Quesneville H."/>
            <person name="Ram K.R."/>
            <person name="Rand D."/>
            <person name="Rasmussen M.D."/>
            <person name="Reed L.K."/>
            <person name="Reenan R."/>
            <person name="Reily A."/>
            <person name="Remington K.A."/>
            <person name="Rieger T.T."/>
            <person name="Ritchie M.G."/>
            <person name="Robin C."/>
            <person name="Rogers Y.H."/>
            <person name="Rohde C."/>
            <person name="Rozas J."/>
            <person name="Rubenfield M.J."/>
            <person name="Ruiz A."/>
            <person name="Russo S."/>
            <person name="Salzberg S.L."/>
            <person name="Sanchez-Gracia A."/>
            <person name="Saranga D.J."/>
            <person name="Sato H."/>
            <person name="Schaeffer S.W."/>
            <person name="Schatz M.C."/>
            <person name="Schlenke T."/>
            <person name="Schwartz R."/>
            <person name="Segarra C."/>
            <person name="Singh R.S."/>
            <person name="Sirot L."/>
            <person name="Sirota M."/>
            <person name="Sisneros N.B."/>
            <person name="Smith C.D."/>
            <person name="Smith T.F."/>
            <person name="Spieth J."/>
            <person name="Stage D.E."/>
            <person name="Stark A."/>
            <person name="Stephan W."/>
            <person name="Strausberg R.L."/>
            <person name="Strempel S."/>
            <person name="Sturgill D."/>
            <person name="Sutton G."/>
            <person name="Sutton G.G."/>
            <person name="Tao W."/>
            <person name="Teichmann S."/>
            <person name="Tobari Y.N."/>
            <person name="Tomimura Y."/>
            <person name="Tsolas J.M."/>
            <person name="Valente V.L."/>
            <person name="Venter E."/>
            <person name="Venter J.C."/>
            <person name="Vicario S."/>
            <person name="Vieira F.G."/>
            <person name="Vilella A.J."/>
            <person name="Villasante A."/>
            <person name="Walenz B."/>
            <person name="Wang J."/>
            <person name="Wasserman M."/>
            <person name="Watts T."/>
            <person name="Wilson D."/>
            <person name="Wilson R.K."/>
            <person name="Wing R.A."/>
            <person name="Wolfner M.F."/>
            <person name="Wong A."/>
            <person name="Wong G.K."/>
            <person name="Wu C.I."/>
            <person name="Wu G."/>
            <person name="Yamamoto D."/>
            <person name="Yang H.P."/>
            <person name="Yang S.P."/>
            <person name="Yorke J.A."/>
            <person name="Yoshida K."/>
            <person name="Zdobnov E."/>
            <person name="Zhang P."/>
            <person name="Zhang Y."/>
            <person name="Zimin A.V."/>
            <person name="Baldwin J."/>
            <person name="Abdouelleil A."/>
            <person name="Abdulkadir J."/>
            <person name="Abebe A."/>
            <person name="Abera B."/>
            <person name="Abreu J."/>
            <person name="Acer S.C."/>
            <person name="Aftuck L."/>
            <person name="Alexander A."/>
            <person name="An P."/>
            <person name="Anderson E."/>
            <person name="Anderson S."/>
            <person name="Arachi H."/>
            <person name="Azer M."/>
            <person name="Bachantsang P."/>
            <person name="Barry A."/>
            <person name="Bayul T."/>
            <person name="Berlin A."/>
            <person name="Bessette D."/>
            <person name="Bloom T."/>
            <person name="Blye J."/>
            <person name="Boguslavskiy L."/>
            <person name="Bonnet C."/>
            <person name="Boukhgalter B."/>
            <person name="Bourzgui I."/>
            <person name="Brown A."/>
            <person name="Cahill P."/>
            <person name="Channer S."/>
            <person name="Cheshatsang Y."/>
            <person name="Chuda L."/>
            <person name="Citroen M."/>
            <person name="Collymore A."/>
            <person name="Cooke P."/>
            <person name="Costello M."/>
            <person name="D'Aco K."/>
            <person name="Daza R."/>
            <person name="De Haan G."/>
            <person name="DeGray S."/>
            <person name="DeMaso C."/>
            <person name="Dhargay N."/>
            <person name="Dooley K."/>
            <person name="Dooley E."/>
            <person name="Doricent M."/>
            <person name="Dorje P."/>
            <person name="Dorjee K."/>
            <person name="Dupes A."/>
            <person name="Elong R."/>
            <person name="Falk J."/>
            <person name="Farina A."/>
            <person name="Faro S."/>
            <person name="Ferguson D."/>
            <person name="Fisher S."/>
            <person name="Foley C.D."/>
            <person name="Franke A."/>
            <person name="Friedrich D."/>
            <person name="Gadbois L."/>
            <person name="Gearin G."/>
            <person name="Gearin C.R."/>
            <person name="Giannoukos G."/>
            <person name="Goode T."/>
            <person name="Graham J."/>
            <person name="Grandbois E."/>
            <person name="Grewal S."/>
            <person name="Gyaltsen K."/>
            <person name="Hafez N."/>
            <person name="Hagos B."/>
            <person name="Hall J."/>
            <person name="Henson C."/>
            <person name="Hollinger A."/>
            <person name="Honan T."/>
            <person name="Huard M.D."/>
            <person name="Hughes L."/>
            <person name="Hurhula B."/>
            <person name="Husby M.E."/>
            <person name="Kamat A."/>
            <person name="Kanga B."/>
            <person name="Kashin S."/>
            <person name="Khazanovich D."/>
            <person name="Kisner P."/>
            <person name="Lance K."/>
            <person name="Lara M."/>
            <person name="Lee W."/>
            <person name="Lennon N."/>
            <person name="Letendre F."/>
            <person name="LeVine R."/>
            <person name="Lipovsky A."/>
            <person name="Liu X."/>
            <person name="Liu J."/>
            <person name="Liu S."/>
            <person name="Lokyitsang T."/>
            <person name="Lokyitsang Y."/>
            <person name="Lubonja R."/>
            <person name="Lui A."/>
            <person name="MacDonald P."/>
            <person name="Magnisalis V."/>
            <person name="Maru K."/>
            <person name="Matthews C."/>
            <person name="McCusker W."/>
            <person name="McDonough S."/>
            <person name="Mehta T."/>
            <person name="Meldrim J."/>
            <person name="Meneus L."/>
            <person name="Mihai O."/>
            <person name="Mihalev A."/>
            <person name="Mihova T."/>
            <person name="Mittelman R."/>
            <person name="Mlenga V."/>
            <person name="Montmayeur A."/>
            <person name="Mulrain L."/>
            <person name="Navidi A."/>
            <person name="Naylor J."/>
            <person name="Negash T."/>
            <person name="Nguyen T."/>
            <person name="Nguyen N."/>
            <person name="Nicol R."/>
            <person name="Norbu C."/>
            <person name="Norbu N."/>
            <person name="Novod N."/>
            <person name="O'Neill B."/>
            <person name="Osman S."/>
            <person name="Markiewicz E."/>
            <person name="Oyono O.L."/>
            <person name="Patti C."/>
            <person name="Phunkhang P."/>
            <person name="Pierre F."/>
            <person name="Priest M."/>
            <person name="Raghuraman S."/>
            <person name="Rege F."/>
            <person name="Reyes R."/>
            <person name="Rise C."/>
            <person name="Rogov P."/>
            <person name="Ross K."/>
            <person name="Ryan E."/>
            <person name="Settipalli S."/>
            <person name="Shea T."/>
            <person name="Sherpa N."/>
            <person name="Shi L."/>
            <person name="Shih D."/>
            <person name="Sparrow T."/>
            <person name="Spaulding J."/>
            <person name="Stalker J."/>
            <person name="Stange-Thomann N."/>
            <person name="Stavropoulos S."/>
            <person name="Stone C."/>
            <person name="Strader C."/>
            <person name="Tesfaye S."/>
            <person name="Thomson T."/>
            <person name="Thoulutsang Y."/>
            <person name="Thoulutsang D."/>
            <person name="Topham K."/>
            <person name="Topping I."/>
            <person name="Tsamla T."/>
            <person name="Vassiliev H."/>
            <person name="Vo A."/>
            <person name="Wangchuk T."/>
            <person name="Wangdi T."/>
            <person name="Weiand M."/>
            <person name="Wilkinson J."/>
            <person name="Wilson A."/>
            <person name="Yadav S."/>
            <person name="Young G."/>
            <person name="Yu Q."/>
            <person name="Zembek L."/>
            <person name="Zhong D."/>
            <person name="Zimmer A."/>
            <person name="Zwirko Z."/>
            <person name="Jaffe D.B."/>
            <person name="Alvarez P."/>
            <person name="Brockman W."/>
            <person name="Butler J."/>
            <person name="Chin C."/>
            <person name="Gnerre S."/>
            <person name="Grabherr M."/>
            <person name="Kleber M."/>
            <person name="Mauceli E."/>
            <person name="MacCallum I."/>
        </authorList>
    </citation>
    <scope>NUCLEOTIDE SEQUENCE [LARGE SCALE GENOMIC DNA]</scope>
    <source>
        <strain evidence="2">Tucson 14030-0811.24</strain>
    </source>
</reference>
<name>A0A0Q9WSQ7_DROWI</name>
<evidence type="ECO:0000313" key="1">
    <source>
        <dbReference type="EMBL" id="KRF99163.1"/>
    </source>
</evidence>
<protein>
    <submittedName>
        <fullName evidence="1">Uncharacterized protein</fullName>
    </submittedName>
</protein>
<keyword evidence="2" id="KW-1185">Reference proteome</keyword>
<evidence type="ECO:0000313" key="2">
    <source>
        <dbReference type="Proteomes" id="UP000007798"/>
    </source>
</evidence>
<gene>
    <name evidence="1" type="primary">Dwil\GK27995</name>
    <name evidence="1" type="ORF">Dwil_GK27995</name>
</gene>
<organism evidence="1 2">
    <name type="scientific">Drosophila willistoni</name>
    <name type="common">Fruit fly</name>
    <dbReference type="NCBI Taxonomy" id="7260"/>
    <lineage>
        <taxon>Eukaryota</taxon>
        <taxon>Metazoa</taxon>
        <taxon>Ecdysozoa</taxon>
        <taxon>Arthropoda</taxon>
        <taxon>Hexapoda</taxon>
        <taxon>Insecta</taxon>
        <taxon>Pterygota</taxon>
        <taxon>Neoptera</taxon>
        <taxon>Endopterygota</taxon>
        <taxon>Diptera</taxon>
        <taxon>Brachycera</taxon>
        <taxon>Muscomorpha</taxon>
        <taxon>Ephydroidea</taxon>
        <taxon>Drosophilidae</taxon>
        <taxon>Drosophila</taxon>
        <taxon>Sophophora</taxon>
    </lineage>
</organism>
<dbReference type="Proteomes" id="UP000007798">
    <property type="component" value="Unassembled WGS sequence"/>
</dbReference>
<accession>A0A0Q9WSQ7</accession>
<dbReference type="InParanoid" id="A0A0Q9WSQ7"/>